<dbReference type="EMBL" id="JAHVAH010000001">
    <property type="protein sequence ID" value="MBW0144013.1"/>
    <property type="molecule type" value="Genomic_DNA"/>
</dbReference>
<dbReference type="RefSeq" id="WP_218632048.1">
    <property type="nucleotide sequence ID" value="NZ_JAHVAH010000001.1"/>
</dbReference>
<proteinExistence type="predicted"/>
<accession>A0ABS6V386</accession>
<evidence type="ECO:0000259" key="1">
    <source>
        <dbReference type="Pfam" id="PF04273"/>
    </source>
</evidence>
<dbReference type="InterPro" id="IPR005939">
    <property type="entry name" value="BLH_phosphatase-like"/>
</dbReference>
<feature type="domain" description="Beta-lactamase hydrolase-like protein phosphatase-like" evidence="1">
    <location>
        <begin position="2"/>
        <end position="106"/>
    </location>
</feature>
<evidence type="ECO:0000313" key="2">
    <source>
        <dbReference type="EMBL" id="MBW0144013.1"/>
    </source>
</evidence>
<reference evidence="2 3" key="1">
    <citation type="submission" date="2021-07" db="EMBL/GenBank/DDBJ databases">
        <title>The draft genome sequence of Sphingomicrobium sp. B8.</title>
        <authorList>
            <person name="Mu L."/>
        </authorList>
    </citation>
    <scope>NUCLEOTIDE SEQUENCE [LARGE SCALE GENOMIC DNA]</scope>
    <source>
        <strain evidence="2 3">B8</strain>
    </source>
</reference>
<keyword evidence="3" id="KW-1185">Reference proteome</keyword>
<evidence type="ECO:0000313" key="3">
    <source>
        <dbReference type="Proteomes" id="UP000698028"/>
    </source>
</evidence>
<comment type="caution">
    <text evidence="2">The sequence shown here is derived from an EMBL/GenBank/DDBJ whole genome shotgun (WGS) entry which is preliminary data.</text>
</comment>
<dbReference type="Proteomes" id="UP000698028">
    <property type="component" value="Unassembled WGS sequence"/>
</dbReference>
<name>A0ABS6V386_9SPHN</name>
<gene>
    <name evidence="2" type="ORF">KTQ36_01725</name>
</gene>
<sequence>MKRLTDTMFVAPQVQPGDIAALKNAGVAMIINNRPDDEEPGQPKSREIREAAEAEGIGYAHIPVGHGISPAEVDEMREALSSAGDAKVLGFCRSGTRSTLLWALARNEDGVDREELEAAAEGAGYSLAPINHLLS</sequence>
<protein>
    <submittedName>
        <fullName evidence="2">TIGR01244 family phosphatase</fullName>
    </submittedName>
</protein>
<dbReference type="NCBIfam" id="TIGR01244">
    <property type="entry name" value="TIGR01244 family sulfur transferase"/>
    <property type="match status" value="1"/>
</dbReference>
<organism evidence="2 3">
    <name type="scientific">Sphingomicrobium clamense</name>
    <dbReference type="NCBI Taxonomy" id="2851013"/>
    <lineage>
        <taxon>Bacteria</taxon>
        <taxon>Pseudomonadati</taxon>
        <taxon>Pseudomonadota</taxon>
        <taxon>Alphaproteobacteria</taxon>
        <taxon>Sphingomonadales</taxon>
        <taxon>Sphingomonadaceae</taxon>
        <taxon>Sphingomicrobium</taxon>
    </lineage>
</organism>
<dbReference type="Pfam" id="PF04273">
    <property type="entry name" value="BLH_phosphatase"/>
    <property type="match status" value="1"/>
</dbReference>